<dbReference type="InterPro" id="IPR013783">
    <property type="entry name" value="Ig-like_fold"/>
</dbReference>
<dbReference type="GO" id="GO:0000981">
    <property type="term" value="F:DNA-binding transcription factor activity, RNA polymerase II-specific"/>
    <property type="evidence" value="ECO:0007669"/>
    <property type="project" value="TreeGrafter"/>
</dbReference>
<dbReference type="SUPFAM" id="SSF51395">
    <property type="entry name" value="FMN-linked oxidoreductases"/>
    <property type="match status" value="1"/>
</dbReference>
<dbReference type="PANTHER" id="PTHR12533">
    <property type="entry name" value="NFAT"/>
    <property type="match status" value="1"/>
</dbReference>
<dbReference type="CDD" id="cd19871">
    <property type="entry name" value="DSRM_DUS2L"/>
    <property type="match status" value="1"/>
</dbReference>
<dbReference type="Gene3D" id="2.60.40.340">
    <property type="entry name" value="Rel homology domain (RHD), DNA-binding domain"/>
    <property type="match status" value="1"/>
</dbReference>
<dbReference type="Proteomes" id="UP000710432">
    <property type="component" value="Unassembled WGS sequence"/>
</dbReference>
<feature type="compositionally biased region" description="Low complexity" evidence="3">
    <location>
        <begin position="1018"/>
        <end position="1046"/>
    </location>
</feature>
<proteinExistence type="predicted"/>
<dbReference type="Pfam" id="PF00554">
    <property type="entry name" value="RHD_DNA_bind"/>
    <property type="match status" value="1"/>
</dbReference>
<dbReference type="EMBL" id="JAATJU010021600">
    <property type="protein sequence ID" value="KAH0513306.1"/>
    <property type="molecule type" value="Genomic_DNA"/>
</dbReference>
<dbReference type="SUPFAM" id="SSF81296">
    <property type="entry name" value="E set domains"/>
    <property type="match status" value="1"/>
</dbReference>
<feature type="region of interest" description="Disordered" evidence="3">
    <location>
        <begin position="405"/>
        <end position="433"/>
    </location>
</feature>
<dbReference type="PANTHER" id="PTHR12533:SF6">
    <property type="entry name" value="NUCLEAR FACTOR OF ACTIVATED T-CELLS, CYTOPLASMIC 3"/>
    <property type="match status" value="1"/>
</dbReference>
<feature type="region of interest" description="Disordered" evidence="3">
    <location>
        <begin position="523"/>
        <end position="554"/>
    </location>
</feature>
<dbReference type="InterPro" id="IPR008967">
    <property type="entry name" value="p53-like_TF_DNA-bd_sf"/>
</dbReference>
<name>A0A8J6KX87_MICOH</name>
<dbReference type="GO" id="GO:0033173">
    <property type="term" value="P:calcineurin-NFAT signaling cascade"/>
    <property type="evidence" value="ECO:0007669"/>
    <property type="project" value="TreeGrafter"/>
</dbReference>
<comment type="caution">
    <text evidence="5">The sequence shown here is derived from an EMBL/GenBank/DDBJ whole genome shotgun (WGS) entry which is preliminary data.</text>
</comment>
<reference evidence="5" key="1">
    <citation type="submission" date="2020-03" db="EMBL/GenBank/DDBJ databases">
        <title>Studies in the Genomics of Life Span.</title>
        <authorList>
            <person name="Glass D."/>
        </authorList>
    </citation>
    <scope>NUCLEOTIDE SEQUENCE</scope>
    <source>
        <strain evidence="5">LTLLF</strain>
        <tissue evidence="5">Muscle</tissue>
    </source>
</reference>
<feature type="domain" description="RHD" evidence="4">
    <location>
        <begin position="580"/>
        <end position="761"/>
    </location>
</feature>
<dbReference type="SMART" id="SM00358">
    <property type="entry name" value="DSRM"/>
    <property type="match status" value="1"/>
</dbReference>
<feature type="compositionally biased region" description="Polar residues" evidence="3">
    <location>
        <begin position="1071"/>
        <end position="1082"/>
    </location>
</feature>
<dbReference type="InterPro" id="IPR044463">
    <property type="entry name" value="DUS2_DSRM"/>
</dbReference>
<dbReference type="CDD" id="cd02801">
    <property type="entry name" value="DUS_like_FMN"/>
    <property type="match status" value="1"/>
</dbReference>
<dbReference type="GO" id="GO:0005667">
    <property type="term" value="C:transcription regulator complex"/>
    <property type="evidence" value="ECO:0007669"/>
    <property type="project" value="TreeGrafter"/>
</dbReference>
<feature type="compositionally biased region" description="Polar residues" evidence="3">
    <location>
        <begin position="827"/>
        <end position="843"/>
    </location>
</feature>
<evidence type="ECO:0000256" key="1">
    <source>
        <dbReference type="ARBA" id="ARBA00023015"/>
    </source>
</evidence>
<keyword evidence="2" id="KW-0804">Transcription</keyword>
<sequence length="1169" mass="128126">MIGNSLSLCYHNKLILAPMVRVGTLPMRLLALDYGADIVYCEELIDLKMLQCKRVVNEVLNTVDFVAPDDRVVFRTCEREKNRVVFQMGGMGAALLSDPDKIEKILSTLVKGTHRPVTCKIRILPSLEDTLNLVKRIERTGISAIAVHGRNREERPQHPVSCEAIRAIAETLSIPVIANGGSHDHIQQYLDIEDFRQATAASSVMVARAAMWNPSIFLKDGLRPLEEVMQKYLRYAVQYDNHYTNTKYCLCQMLREQLESPQGRLLHAAQSSQEICEAFGFGAFYEETIRKLDARRADLLAKTPEAVEEPTEDTSGIIKMAIRFDRRAYPPQITPKMCLLEWCRREKLPQPVYETVQRPVDRMFCSVVTVAEQRYQSTLWDKSKKLAEQTAAIVCLRSQGLPEGRLGEENSSLNKRKREAPDQDLGDPRVQEPALPGEICKKPFVTLGNKDAMLPEASQSPLHFDLGGSVTEDTWLTASVHTGSGLGPTPFPFQYCVETDIPLKTRKTSEDQAAILPGKLEVCSDDQGSLSPSRETSVDDGLGSQYPLKKDSSGDQFLSVPSPFTWSKPKPGHTPIFRTSSLPPLDWPLPTHFGQCELKIEVQPKTHHRAHYETEGSRGAVKASTGGHPVVKLLGYSEKPINLQMFIGTADDRYLRPHAFYQVHRITGKTVATASQEIIIASTKVLEIPLLPENNMSASIDCAGILKLRNSDIELRKGETDIGRKNTRVRLVFRVHIPQPSGKVLSLQIASIPVECSQRSAQELPHIEKYSINSCSVNGGHEMIVTGSNFLPESKIIFLEKGQVLMKQEQREDTDLSSVPSLPVPHSAQTQRPSSDSGHTHDSALSASRSLICPIQPAYASLITSSHLPQLQCRDEGAGKEQHIIPSSVMHQPFQVTSTSPMGSSYQSIQTNMYNGPTCLPMNPASSQEFDPVLFQQDAALSSLVNLGCQPLSPFHSSNSDATEHLLAHSPHSVQAPPHLQSMGFHCSNTGQRSLSSPVADQVTGQPSSHLQPITYCPSHPGSATAASPAASHPLASSPLSGPSSPQLQSMPYQSPSSGTASSPSPATRMHSGQHSTQAQSTGQGGLPALSSLVCHSLCDPASFPPGGAAVSIKPEPEDQEPNFATIGLQDITLDDDQFMSDLEHQPSGSAVKWPNHSELSCPAPFWRI</sequence>
<dbReference type="FunFam" id="2.60.40.340:FF:000001">
    <property type="entry name" value="Nuclear factor of activated T-cells, cytoplasmic, calcineurin-dependent 2"/>
    <property type="match status" value="1"/>
</dbReference>
<feature type="region of interest" description="Disordered" evidence="3">
    <location>
        <begin position="973"/>
        <end position="1085"/>
    </location>
</feature>
<dbReference type="InterPro" id="IPR035587">
    <property type="entry name" value="DUS-like_FMN-bd"/>
</dbReference>
<evidence type="ECO:0000259" key="4">
    <source>
        <dbReference type="PROSITE" id="PS50254"/>
    </source>
</evidence>
<dbReference type="Gene3D" id="3.30.160.20">
    <property type="match status" value="1"/>
</dbReference>
<evidence type="ECO:0000313" key="5">
    <source>
        <dbReference type="EMBL" id="KAH0513306.1"/>
    </source>
</evidence>
<dbReference type="InterPro" id="IPR008366">
    <property type="entry name" value="NFAT"/>
</dbReference>
<evidence type="ECO:0000256" key="3">
    <source>
        <dbReference type="SAM" id="MobiDB-lite"/>
    </source>
</evidence>
<dbReference type="InterPro" id="IPR013785">
    <property type="entry name" value="Aldolase_TIM"/>
</dbReference>
<dbReference type="CDD" id="cd07881">
    <property type="entry name" value="RHD-n_NFAT"/>
    <property type="match status" value="1"/>
</dbReference>
<dbReference type="Gene3D" id="2.60.40.10">
    <property type="entry name" value="Immunoglobulins"/>
    <property type="match status" value="1"/>
</dbReference>
<dbReference type="GO" id="GO:0000049">
    <property type="term" value="F:tRNA binding"/>
    <property type="evidence" value="ECO:0007669"/>
    <property type="project" value="InterPro"/>
</dbReference>
<feature type="compositionally biased region" description="Low complexity" evidence="3">
    <location>
        <begin position="1055"/>
        <end position="1068"/>
    </location>
</feature>
<dbReference type="Gene3D" id="3.20.20.70">
    <property type="entry name" value="Aldolase class I"/>
    <property type="match status" value="1"/>
</dbReference>
<feature type="compositionally biased region" description="Low complexity" evidence="3">
    <location>
        <begin position="816"/>
        <end position="825"/>
    </location>
</feature>
<dbReference type="AlphaFoldDB" id="A0A8J6KX87"/>
<dbReference type="PROSITE" id="PS50254">
    <property type="entry name" value="REL_2"/>
    <property type="match status" value="1"/>
</dbReference>
<evidence type="ECO:0000256" key="2">
    <source>
        <dbReference type="ARBA" id="ARBA00023163"/>
    </source>
</evidence>
<feature type="region of interest" description="Disordered" evidence="3">
    <location>
        <begin position="809"/>
        <end position="843"/>
    </location>
</feature>
<dbReference type="Pfam" id="PF01207">
    <property type="entry name" value="Dus"/>
    <property type="match status" value="1"/>
</dbReference>
<dbReference type="FunFam" id="3.20.20.70:FF:000229">
    <property type="entry name" value="tRNA-dihydrouridine(20) synthase [NAD(P)+]-like"/>
    <property type="match status" value="1"/>
</dbReference>
<dbReference type="SUPFAM" id="SSF49417">
    <property type="entry name" value="p53-like transcription factors"/>
    <property type="match status" value="1"/>
</dbReference>
<accession>A0A8J6KX87</accession>
<dbReference type="GO" id="GO:0000978">
    <property type="term" value="F:RNA polymerase II cis-regulatory region sequence-specific DNA binding"/>
    <property type="evidence" value="ECO:0007669"/>
    <property type="project" value="TreeGrafter"/>
</dbReference>
<dbReference type="InterPro" id="IPR037059">
    <property type="entry name" value="RHD_DNA_bind_dom_sf"/>
</dbReference>
<protein>
    <submittedName>
        <fullName evidence="5">Nuclear factor of activated T-cells, cytoplasmic 3</fullName>
    </submittedName>
</protein>
<dbReference type="InterPro" id="IPR014720">
    <property type="entry name" value="dsRBD_dom"/>
</dbReference>
<gene>
    <name evidence="5" type="ORF">LTLLF_141055</name>
</gene>
<keyword evidence="1" id="KW-0805">Transcription regulation</keyword>
<evidence type="ECO:0000313" key="6">
    <source>
        <dbReference type="Proteomes" id="UP000710432"/>
    </source>
</evidence>
<dbReference type="Pfam" id="PF00035">
    <property type="entry name" value="dsrm"/>
    <property type="match status" value="1"/>
</dbReference>
<dbReference type="PRINTS" id="PR01789">
    <property type="entry name" value="NUCFACTORATC"/>
</dbReference>
<feature type="compositionally biased region" description="Polar residues" evidence="3">
    <location>
        <begin position="526"/>
        <end position="535"/>
    </location>
</feature>
<dbReference type="InterPro" id="IPR011539">
    <property type="entry name" value="RHD_DNA_bind_dom"/>
</dbReference>
<organism evidence="5 6">
    <name type="scientific">Microtus ochrogaster</name>
    <name type="common">Prairie vole</name>
    <dbReference type="NCBI Taxonomy" id="79684"/>
    <lineage>
        <taxon>Eukaryota</taxon>
        <taxon>Metazoa</taxon>
        <taxon>Chordata</taxon>
        <taxon>Craniata</taxon>
        <taxon>Vertebrata</taxon>
        <taxon>Euteleostomi</taxon>
        <taxon>Mammalia</taxon>
        <taxon>Eutheria</taxon>
        <taxon>Euarchontoglires</taxon>
        <taxon>Glires</taxon>
        <taxon>Rodentia</taxon>
        <taxon>Myomorpha</taxon>
        <taxon>Muroidea</taxon>
        <taxon>Cricetidae</taxon>
        <taxon>Arvicolinae</taxon>
        <taxon>Microtus</taxon>
    </lineage>
</organism>
<feature type="compositionally biased region" description="Polar residues" evidence="3">
    <location>
        <begin position="987"/>
        <end position="1012"/>
    </location>
</feature>
<dbReference type="InterPro" id="IPR014756">
    <property type="entry name" value="Ig_E-set"/>
</dbReference>
<dbReference type="SUPFAM" id="SSF54768">
    <property type="entry name" value="dsRNA-binding domain-like"/>
    <property type="match status" value="1"/>
</dbReference>